<accession>A0A7U4LES7</accession>
<keyword evidence="2" id="KW-1185">Reference proteome</keyword>
<sequence length="64" mass="6994">MEETMFKLTANDLRSKSDAQLTGLFSAASREMAKAPRLSSAFVTASAAYTLIRDELARRGLRLG</sequence>
<evidence type="ECO:0000313" key="2">
    <source>
        <dbReference type="Proteomes" id="UP000032300"/>
    </source>
</evidence>
<dbReference type="KEGG" id="sphi:TS85_07780"/>
<proteinExistence type="predicted"/>
<reference evidence="1 2" key="2">
    <citation type="submission" date="2015-02" db="EMBL/GenBank/DDBJ databases">
        <title>The complete genome of Sphingomonas hengshuiensis sp. WHSC-8 isolated from soil of Hengshui Lake.</title>
        <authorList>
            <person name="Wei S."/>
            <person name="Guo J."/>
            <person name="Su C."/>
            <person name="Wu R."/>
            <person name="Zhang Z."/>
            <person name="Liang K."/>
            <person name="Li H."/>
            <person name="Wang T."/>
            <person name="Liu H."/>
            <person name="Zhang C."/>
            <person name="Li Z."/>
            <person name="Wang Q."/>
            <person name="Meng J."/>
        </authorList>
    </citation>
    <scope>NUCLEOTIDE SEQUENCE [LARGE SCALE GENOMIC DNA]</scope>
    <source>
        <strain evidence="1 2">WHSC-8</strain>
    </source>
</reference>
<protein>
    <submittedName>
        <fullName evidence="1">Uncharacterized protein</fullName>
    </submittedName>
</protein>
<evidence type="ECO:0000313" key="1">
    <source>
        <dbReference type="EMBL" id="AJP71705.1"/>
    </source>
</evidence>
<gene>
    <name evidence="1" type="ORF">TS85_07780</name>
</gene>
<reference evidence="1 2" key="1">
    <citation type="journal article" date="2015" name="Int. J. Syst. Evol. Microbiol.">
        <title>Sphingomonas hengshuiensis sp. nov., isolated from lake wetland.</title>
        <authorList>
            <person name="Wei S."/>
            <person name="Wang T."/>
            <person name="Liu H."/>
            <person name="Zhang C."/>
            <person name="Guo J."/>
            <person name="Wang Q."/>
            <person name="Liang K."/>
            <person name="Zhang Z."/>
        </authorList>
    </citation>
    <scope>NUCLEOTIDE SEQUENCE [LARGE SCALE GENOMIC DNA]</scope>
    <source>
        <strain evidence="1 2">WHSC-8</strain>
    </source>
</reference>
<dbReference type="EMBL" id="CP010836">
    <property type="protein sequence ID" value="AJP71705.1"/>
    <property type="molecule type" value="Genomic_DNA"/>
</dbReference>
<name>A0A7U4LES7_9SPHN</name>
<organism evidence="1 2">
    <name type="scientific">Sphingomonas hengshuiensis</name>
    <dbReference type="NCBI Taxonomy" id="1609977"/>
    <lineage>
        <taxon>Bacteria</taxon>
        <taxon>Pseudomonadati</taxon>
        <taxon>Pseudomonadota</taxon>
        <taxon>Alphaproteobacteria</taxon>
        <taxon>Sphingomonadales</taxon>
        <taxon>Sphingomonadaceae</taxon>
        <taxon>Sphingomonas</taxon>
    </lineage>
</organism>
<dbReference type="AlphaFoldDB" id="A0A7U4LES7"/>
<dbReference type="Proteomes" id="UP000032300">
    <property type="component" value="Chromosome"/>
</dbReference>